<evidence type="ECO:0000256" key="1">
    <source>
        <dbReference type="SAM" id="SignalP"/>
    </source>
</evidence>
<organism evidence="2 3">
    <name type="scientific">Ramphastos sulfuratus</name>
    <dbReference type="NCBI Taxonomy" id="322582"/>
    <lineage>
        <taxon>Eukaryota</taxon>
        <taxon>Metazoa</taxon>
        <taxon>Chordata</taxon>
        <taxon>Craniata</taxon>
        <taxon>Vertebrata</taxon>
        <taxon>Euteleostomi</taxon>
        <taxon>Archelosauria</taxon>
        <taxon>Archosauria</taxon>
        <taxon>Dinosauria</taxon>
        <taxon>Saurischia</taxon>
        <taxon>Theropoda</taxon>
        <taxon>Coelurosauria</taxon>
        <taxon>Aves</taxon>
        <taxon>Neognathae</taxon>
        <taxon>Neoaves</taxon>
        <taxon>Telluraves</taxon>
        <taxon>Coraciimorphae</taxon>
        <taxon>Piciformes</taxon>
        <taxon>Ramphastidae</taxon>
        <taxon>Ramphastos</taxon>
    </lineage>
</organism>
<gene>
    <name evidence="2" type="primary">Otor</name>
    <name evidence="2" type="ORF">RAMSUL_R08923</name>
</gene>
<dbReference type="Proteomes" id="UP000611227">
    <property type="component" value="Unassembled WGS sequence"/>
</dbReference>
<dbReference type="SUPFAM" id="SSF50044">
    <property type="entry name" value="SH3-domain"/>
    <property type="match status" value="1"/>
</dbReference>
<dbReference type="Gene3D" id="2.30.30.40">
    <property type="entry name" value="SH3 Domains"/>
    <property type="match status" value="1"/>
</dbReference>
<keyword evidence="3" id="KW-1185">Reference proteome</keyword>
<proteinExistence type="predicted"/>
<dbReference type="EMBL" id="WBNM01010403">
    <property type="protein sequence ID" value="NXP72525.1"/>
    <property type="molecule type" value="Genomic_DNA"/>
</dbReference>
<feature type="non-terminal residue" evidence="2">
    <location>
        <position position="129"/>
    </location>
</feature>
<reference evidence="2" key="1">
    <citation type="submission" date="2019-09" db="EMBL/GenBank/DDBJ databases">
        <title>Bird 10,000 Genomes (B10K) Project - Family phase.</title>
        <authorList>
            <person name="Zhang G."/>
        </authorList>
    </citation>
    <scope>NUCLEOTIDE SEQUENCE</scope>
    <source>
        <strain evidence="2">B10K-DU-001-30</strain>
        <tissue evidence="2">Muscle</tissue>
    </source>
</reference>
<dbReference type="PANTHER" id="PTHR47146">
    <property type="entry name" value="OTORAPLIN"/>
    <property type="match status" value="1"/>
</dbReference>
<dbReference type="PANTHER" id="PTHR47146:SF1">
    <property type="entry name" value="OTORAPLIN"/>
    <property type="match status" value="1"/>
</dbReference>
<feature type="signal peptide" evidence="1">
    <location>
        <begin position="1"/>
        <end position="49"/>
    </location>
</feature>
<evidence type="ECO:0000313" key="2">
    <source>
        <dbReference type="EMBL" id="NXP72525.1"/>
    </source>
</evidence>
<protein>
    <submittedName>
        <fullName evidence="2">OTOR protein</fullName>
    </submittedName>
</protein>
<comment type="caution">
    <text evidence="2">The sequence shown here is derived from an EMBL/GenBank/DDBJ whole genome shotgun (WGS) entry which is preliminary data.</text>
</comment>
<dbReference type="InterPro" id="IPR036028">
    <property type="entry name" value="SH3-like_dom_sf"/>
</dbReference>
<sequence>LTQCVCLVVSLLLLELKCFHITRILIDKFASKKLCAAAGCLLFISLVRAEDDYNASNCRFIKGSWVYIYSKLVKENDSGESWPGSVYGEQCEDHMGTVRYFPSSLVSEQHIYPEANKTLSTRVRNLQKP</sequence>
<keyword evidence="1" id="KW-0732">Signal</keyword>
<feature type="non-terminal residue" evidence="2">
    <location>
        <position position="1"/>
    </location>
</feature>
<dbReference type="GO" id="GO:0001502">
    <property type="term" value="P:cartilage condensation"/>
    <property type="evidence" value="ECO:0007669"/>
    <property type="project" value="TreeGrafter"/>
</dbReference>
<dbReference type="AlphaFoldDB" id="A0A852BX25"/>
<evidence type="ECO:0000313" key="3">
    <source>
        <dbReference type="Proteomes" id="UP000611227"/>
    </source>
</evidence>
<dbReference type="InterPro" id="IPR042801">
    <property type="entry name" value="OTOR"/>
</dbReference>
<accession>A0A852BX25</accession>
<name>A0A852BX25_9PICI</name>
<feature type="chain" id="PRO_5033064126" evidence="1">
    <location>
        <begin position="50"/>
        <end position="129"/>
    </location>
</feature>